<keyword evidence="8" id="KW-0239">DNA-directed DNA polymerase</keyword>
<dbReference type="GO" id="GO:0003677">
    <property type="term" value="F:DNA binding"/>
    <property type="evidence" value="ECO:0007669"/>
    <property type="project" value="UniProtKB-UniRule"/>
</dbReference>
<dbReference type="Proteomes" id="UP000269721">
    <property type="component" value="Unassembled WGS sequence"/>
</dbReference>
<keyword evidence="8" id="KW-0234">DNA repair</keyword>
<accession>A0A4P9W1X2</accession>
<dbReference type="InterPro" id="IPR027421">
    <property type="entry name" value="DNA_pol_lamdba_lyase_dom_sf"/>
</dbReference>
<reference evidence="12" key="1">
    <citation type="journal article" date="2018" name="Nat. Microbiol.">
        <title>Leveraging single-cell genomics to expand the fungal tree of life.</title>
        <authorList>
            <person name="Ahrendt S.R."/>
            <person name="Quandt C.A."/>
            <person name="Ciobanu D."/>
            <person name="Clum A."/>
            <person name="Salamov A."/>
            <person name="Andreopoulos B."/>
            <person name="Cheng J.F."/>
            <person name="Woyke T."/>
            <person name="Pelin A."/>
            <person name="Henrissat B."/>
            <person name="Reynolds N.K."/>
            <person name="Benny G.L."/>
            <person name="Smith M.E."/>
            <person name="James T.Y."/>
            <person name="Grigoriev I.V."/>
        </authorList>
    </citation>
    <scope>NUCLEOTIDE SEQUENCE [LARGE SCALE GENOMIC DNA]</scope>
</reference>
<dbReference type="GO" id="GO:0003887">
    <property type="term" value="F:DNA-directed DNA polymerase activity"/>
    <property type="evidence" value="ECO:0007669"/>
    <property type="project" value="UniProtKB-UniRule"/>
</dbReference>
<keyword evidence="12" id="KW-1185">Reference proteome</keyword>
<dbReference type="InterPro" id="IPR018944">
    <property type="entry name" value="DNA_pol_lambd_fingers_domain"/>
</dbReference>
<organism evidence="11 12">
    <name type="scientific">Blyttiomyces helicus</name>
    <dbReference type="NCBI Taxonomy" id="388810"/>
    <lineage>
        <taxon>Eukaryota</taxon>
        <taxon>Fungi</taxon>
        <taxon>Fungi incertae sedis</taxon>
        <taxon>Chytridiomycota</taxon>
        <taxon>Chytridiomycota incertae sedis</taxon>
        <taxon>Chytridiomycetes</taxon>
        <taxon>Chytridiomycetes incertae sedis</taxon>
        <taxon>Blyttiomyces</taxon>
    </lineage>
</organism>
<dbReference type="PANTHER" id="PTHR11276:SF28">
    <property type="entry name" value="DNA POLYMERASE LAMBDA"/>
    <property type="match status" value="1"/>
</dbReference>
<evidence type="ECO:0000313" key="12">
    <source>
        <dbReference type="Proteomes" id="UP000269721"/>
    </source>
</evidence>
<dbReference type="Gene3D" id="1.10.150.110">
    <property type="entry name" value="DNA polymerase beta, N-terminal domain-like"/>
    <property type="match status" value="1"/>
</dbReference>
<gene>
    <name evidence="11" type="ORF">BDK51DRAFT_22691</name>
</gene>
<keyword evidence="3 8" id="KW-0808">Transferase</keyword>
<dbReference type="SUPFAM" id="SSF81585">
    <property type="entry name" value="PsbU/PolX domain-like"/>
    <property type="match status" value="1"/>
</dbReference>
<dbReference type="EMBL" id="KZ998394">
    <property type="protein sequence ID" value="RKO86201.1"/>
    <property type="molecule type" value="Genomic_DNA"/>
</dbReference>
<dbReference type="EC" id="2.7.7.7" evidence="8"/>
<dbReference type="AlphaFoldDB" id="A0A4P9W1X2"/>
<dbReference type="Pfam" id="PF14716">
    <property type="entry name" value="HHH_8"/>
    <property type="match status" value="1"/>
</dbReference>
<dbReference type="InterPro" id="IPR002008">
    <property type="entry name" value="DNA_pol_X_beta-like"/>
</dbReference>
<comment type="subcellular location">
    <subcellularLocation>
        <location evidence="1 8">Nucleus</location>
    </subcellularLocation>
</comment>
<evidence type="ECO:0000313" key="11">
    <source>
        <dbReference type="EMBL" id="RKO86201.1"/>
    </source>
</evidence>
<dbReference type="InterPro" id="IPR010996">
    <property type="entry name" value="HHH_MUS81"/>
</dbReference>
<comment type="similarity">
    <text evidence="2 8">Belongs to the DNA polymerase type-X family.</text>
</comment>
<dbReference type="InterPro" id="IPR022312">
    <property type="entry name" value="DNA_pol_X"/>
</dbReference>
<evidence type="ECO:0000259" key="9">
    <source>
        <dbReference type="Pfam" id="PF10391"/>
    </source>
</evidence>
<keyword evidence="6 8" id="KW-0539">Nucleus</keyword>
<protein>
    <recommendedName>
        <fullName evidence="8">DNA polymerase</fullName>
        <ecNumber evidence="8">2.7.7.7</ecNumber>
    </recommendedName>
</protein>
<keyword evidence="5" id="KW-0479">Metal-binding</keyword>
<dbReference type="GO" id="GO:0046872">
    <property type="term" value="F:metal ion binding"/>
    <property type="evidence" value="ECO:0007669"/>
    <property type="project" value="UniProtKB-UniRule"/>
</dbReference>
<evidence type="ECO:0000256" key="5">
    <source>
        <dbReference type="ARBA" id="ARBA00022723"/>
    </source>
</evidence>
<evidence type="ECO:0000256" key="3">
    <source>
        <dbReference type="ARBA" id="ARBA00022679"/>
    </source>
</evidence>
<dbReference type="Pfam" id="PF10391">
    <property type="entry name" value="DNA_pol_lambd_f"/>
    <property type="match status" value="1"/>
</dbReference>
<comment type="catalytic activity">
    <reaction evidence="8">
        <text>DNA(n) + a 2'-deoxyribonucleoside 5'-triphosphate = DNA(n+1) + diphosphate</text>
        <dbReference type="Rhea" id="RHEA:22508"/>
        <dbReference type="Rhea" id="RHEA-COMP:17339"/>
        <dbReference type="Rhea" id="RHEA-COMP:17340"/>
        <dbReference type="ChEBI" id="CHEBI:33019"/>
        <dbReference type="ChEBI" id="CHEBI:61560"/>
        <dbReference type="ChEBI" id="CHEBI:173112"/>
        <dbReference type="EC" id="2.7.7.7"/>
    </reaction>
</comment>
<evidence type="ECO:0000256" key="8">
    <source>
        <dbReference type="RuleBase" id="RU366014"/>
    </source>
</evidence>
<feature type="domain" description="Crossover junction endonuclease MUS81-like HHH" evidence="10">
    <location>
        <begin position="17"/>
        <end position="86"/>
    </location>
</feature>
<proteinExistence type="inferred from homology"/>
<dbReference type="GO" id="GO:0006303">
    <property type="term" value="P:double-strand break repair via nonhomologous end joining"/>
    <property type="evidence" value="ECO:0007669"/>
    <property type="project" value="TreeGrafter"/>
</dbReference>
<evidence type="ECO:0000259" key="10">
    <source>
        <dbReference type="Pfam" id="PF14716"/>
    </source>
</evidence>
<keyword evidence="8" id="KW-0227">DNA damage</keyword>
<evidence type="ECO:0000256" key="6">
    <source>
        <dbReference type="ARBA" id="ARBA00023242"/>
    </source>
</evidence>
<evidence type="ECO:0000256" key="4">
    <source>
        <dbReference type="ARBA" id="ARBA00022695"/>
    </source>
</evidence>
<feature type="active site" description="Nucleophile; Schiff-base intermediate with DNA; for 5'-dRP lyase activity" evidence="7">
    <location>
        <position position="77"/>
    </location>
</feature>
<dbReference type="FunFam" id="1.10.150.20:FF:000010">
    <property type="entry name" value="DNA polymerase lambda"/>
    <property type="match status" value="1"/>
</dbReference>
<feature type="domain" description="DNA polymerase lambda fingers" evidence="9">
    <location>
        <begin position="104"/>
        <end position="152"/>
    </location>
</feature>
<dbReference type="PANTHER" id="PTHR11276">
    <property type="entry name" value="DNA POLYMERASE TYPE-X FAMILY MEMBER"/>
    <property type="match status" value="1"/>
</dbReference>
<sequence length="154" mass="18266">YKNVRFECCRPHPLRHHNEELVAALKVLERQRELKGEDKNALSYRHAISAFISYPRKISSWREAERMKGVGAKIASKVKEFLQRNRLEEAELIKKSDWFQTVDMFAKVYSVGPKTAQEWYDRGHRTIDDVRENETHLSRMQSIGLNLFDDFNQR</sequence>
<evidence type="ECO:0000256" key="2">
    <source>
        <dbReference type="ARBA" id="ARBA00008323"/>
    </source>
</evidence>
<dbReference type="OrthoDB" id="205514at2759"/>
<dbReference type="GO" id="GO:0005634">
    <property type="term" value="C:nucleus"/>
    <property type="evidence" value="ECO:0007669"/>
    <property type="project" value="UniProtKB-SubCell"/>
</dbReference>
<evidence type="ECO:0000256" key="1">
    <source>
        <dbReference type="ARBA" id="ARBA00004123"/>
    </source>
</evidence>
<evidence type="ECO:0000256" key="7">
    <source>
        <dbReference type="PIRSR" id="PIRSR622312-50"/>
    </source>
</evidence>
<dbReference type="PRINTS" id="PR00870">
    <property type="entry name" value="DNAPOLXBETA"/>
</dbReference>
<name>A0A4P9W1X2_9FUNG</name>
<keyword evidence="4 8" id="KW-0548">Nucleotidyltransferase</keyword>
<dbReference type="Gene3D" id="1.10.150.20">
    <property type="entry name" value="5' to 3' exonuclease, C-terminal subdomain"/>
    <property type="match status" value="1"/>
</dbReference>
<dbReference type="SUPFAM" id="SSF47802">
    <property type="entry name" value="DNA polymerase beta, N-terminal domain-like"/>
    <property type="match status" value="1"/>
</dbReference>
<comment type="function">
    <text evidence="8">DNA polymerase that functions in several pathways of DNA repair. Involved in base excision repair (BER) responsible for repair of lesions that give rise to abasic (AP) sites in DNA. Also contributes to DNA double-strand break repair by non-homologous end joining and homologous recombination. Has both template-dependent and template-independent (terminal transferase) DNA polymerase activities. Has also a 5'-deoxyribose-5-phosphate lyase (dRP lyase) activity.</text>
</comment>
<dbReference type="FunFam" id="1.10.150.110:FF:000005">
    <property type="entry name" value="DNA polymerase POL4"/>
    <property type="match status" value="1"/>
</dbReference>
<feature type="non-terminal residue" evidence="11">
    <location>
        <position position="1"/>
    </location>
</feature>